<evidence type="ECO:0000313" key="3">
    <source>
        <dbReference type="EMBL" id="GMU11123.1"/>
    </source>
</evidence>
<evidence type="ECO:0000256" key="1">
    <source>
        <dbReference type="SAM" id="Phobius"/>
    </source>
</evidence>
<comment type="caution">
    <text evidence="3">The sequence shown here is derived from an EMBL/GenBank/DDBJ whole genome shotgun (WGS) entry which is preliminary data.</text>
</comment>
<accession>A0ABQ6R496</accession>
<dbReference type="RefSeq" id="WP_338282413.1">
    <property type="nucleotide sequence ID" value="NZ_BTTX01000011.1"/>
</dbReference>
<evidence type="ECO:0000313" key="4">
    <source>
        <dbReference type="Proteomes" id="UP001342631"/>
    </source>
</evidence>
<protein>
    <recommendedName>
        <fullName evidence="2">Fungal lipase-type domain-containing protein</fullName>
    </recommendedName>
</protein>
<keyword evidence="4" id="KW-1185">Reference proteome</keyword>
<proteinExistence type="predicted"/>
<dbReference type="EMBL" id="BTTX01000011">
    <property type="protein sequence ID" value="GMU11123.1"/>
    <property type="molecule type" value="Genomic_DNA"/>
</dbReference>
<reference evidence="3 4" key="1">
    <citation type="journal article" date="2024" name="Arch. Microbiol.">
        <title>Corallococcus caeni sp. nov., a novel myxobacterium isolated from activated sludge.</title>
        <authorList>
            <person name="Tomita S."/>
            <person name="Nakai R."/>
            <person name="Kuroda K."/>
            <person name="Kurashita H."/>
            <person name="Hatamoto M."/>
            <person name="Yamaguchi T."/>
            <person name="Narihiro T."/>
        </authorList>
    </citation>
    <scope>NUCLEOTIDE SEQUENCE [LARGE SCALE GENOMIC DNA]</scope>
    <source>
        <strain evidence="3 4">NO1</strain>
    </source>
</reference>
<dbReference type="SUPFAM" id="SSF53474">
    <property type="entry name" value="alpha/beta-Hydrolases"/>
    <property type="match status" value="1"/>
</dbReference>
<gene>
    <name evidence="3" type="ORF">ASNO1_73770</name>
</gene>
<dbReference type="Pfam" id="PF01764">
    <property type="entry name" value="Lipase_3"/>
    <property type="match status" value="1"/>
</dbReference>
<name>A0ABQ6R496_9BACT</name>
<keyword evidence="1" id="KW-0812">Transmembrane</keyword>
<keyword evidence="1" id="KW-1133">Transmembrane helix</keyword>
<evidence type="ECO:0000259" key="2">
    <source>
        <dbReference type="Pfam" id="PF01764"/>
    </source>
</evidence>
<feature type="transmembrane region" description="Helical" evidence="1">
    <location>
        <begin position="119"/>
        <end position="142"/>
    </location>
</feature>
<dbReference type="InterPro" id="IPR002921">
    <property type="entry name" value="Fungal_lipase-type"/>
</dbReference>
<sequence length="388" mass="42313">MHSGKEAIVLIHGSDSKQRDSGRGLLTEGLLKVPEGVVVTQQGPITIQGASGLQFQVTRHEDGEKRSVDVYEAFWADLIPSLTRMGLRARVLGGLELLVYWGFSGVWKGFLRRKVLTSSLIVGLAFLLYWYLTTLLLFFSALQQDPTFPAMALPDSTVSAANSMLKGLARVVAPVASGLGGWKGWVLLSLVMSALPIHRAVDVANLSHRYLTDALVGNGVVGLRTELRSRVSATLRAVVESGTYSRVTVVAHSFGAAMAVDVLADFRSRSGTPIRLVTLGGPLELLARRADWLDKEIQRCAANDQLIQWLDFYSDEDWFCTKTPFRADDSRLIHRPIQQKASLGARMSGETHNRYLGDARVLQALLEPVPAPTASAPPASEPFNPRAA</sequence>
<keyword evidence="1" id="KW-0472">Membrane</keyword>
<dbReference type="Proteomes" id="UP001342631">
    <property type="component" value="Unassembled WGS sequence"/>
</dbReference>
<dbReference type="InterPro" id="IPR029058">
    <property type="entry name" value="AB_hydrolase_fold"/>
</dbReference>
<dbReference type="Gene3D" id="3.40.50.1820">
    <property type="entry name" value="alpha/beta hydrolase"/>
    <property type="match status" value="1"/>
</dbReference>
<feature type="domain" description="Fungal lipase-type" evidence="2">
    <location>
        <begin position="208"/>
        <end position="295"/>
    </location>
</feature>
<organism evidence="3 4">
    <name type="scientific">Corallococcus caeni</name>
    <dbReference type="NCBI Taxonomy" id="3082388"/>
    <lineage>
        <taxon>Bacteria</taxon>
        <taxon>Pseudomonadati</taxon>
        <taxon>Myxococcota</taxon>
        <taxon>Myxococcia</taxon>
        <taxon>Myxococcales</taxon>
        <taxon>Cystobacterineae</taxon>
        <taxon>Myxococcaceae</taxon>
        <taxon>Corallococcus</taxon>
    </lineage>
</organism>